<feature type="non-terminal residue" evidence="2">
    <location>
        <position position="81"/>
    </location>
</feature>
<dbReference type="Proteomes" id="UP001153678">
    <property type="component" value="Unassembled WGS sequence"/>
</dbReference>
<evidence type="ECO:0000313" key="3">
    <source>
        <dbReference type="Proteomes" id="UP001153678"/>
    </source>
</evidence>
<gene>
    <name evidence="2" type="ORF">FWILDA_LOCUS19359</name>
</gene>
<reference evidence="2" key="1">
    <citation type="submission" date="2022-08" db="EMBL/GenBank/DDBJ databases">
        <authorList>
            <person name="Kallberg Y."/>
            <person name="Tangrot J."/>
            <person name="Rosling A."/>
        </authorList>
    </citation>
    <scope>NUCLEOTIDE SEQUENCE</scope>
    <source>
        <strain evidence="2">Wild A</strain>
    </source>
</reference>
<feature type="non-terminal residue" evidence="2">
    <location>
        <position position="1"/>
    </location>
</feature>
<comment type="caution">
    <text evidence="2">The sequence shown here is derived from an EMBL/GenBank/DDBJ whole genome shotgun (WGS) entry which is preliminary data.</text>
</comment>
<accession>A0A9W4TBS6</accession>
<dbReference type="EMBL" id="CAMKVN010023033">
    <property type="protein sequence ID" value="CAI2200015.1"/>
    <property type="molecule type" value="Genomic_DNA"/>
</dbReference>
<evidence type="ECO:0000313" key="2">
    <source>
        <dbReference type="EMBL" id="CAI2200015.1"/>
    </source>
</evidence>
<keyword evidence="3" id="KW-1185">Reference proteome</keyword>
<name>A0A9W4TBS6_9GLOM</name>
<protein>
    <submittedName>
        <fullName evidence="2">18914_t:CDS:1</fullName>
    </submittedName>
</protein>
<feature type="region of interest" description="Disordered" evidence="1">
    <location>
        <begin position="1"/>
        <end position="22"/>
    </location>
</feature>
<proteinExistence type="predicted"/>
<sequence>TSLRNNEIKSNTKTVSSGNDQQKTIPRLELKFTTDDSDEIELTKNQNIELDLIRDLQNCSIVAPPNEQHLTIKSSEVSCNQ</sequence>
<dbReference type="AlphaFoldDB" id="A0A9W4TBS6"/>
<evidence type="ECO:0000256" key="1">
    <source>
        <dbReference type="SAM" id="MobiDB-lite"/>
    </source>
</evidence>
<organism evidence="2 3">
    <name type="scientific">Funneliformis geosporum</name>
    <dbReference type="NCBI Taxonomy" id="1117311"/>
    <lineage>
        <taxon>Eukaryota</taxon>
        <taxon>Fungi</taxon>
        <taxon>Fungi incertae sedis</taxon>
        <taxon>Mucoromycota</taxon>
        <taxon>Glomeromycotina</taxon>
        <taxon>Glomeromycetes</taxon>
        <taxon>Glomerales</taxon>
        <taxon>Glomeraceae</taxon>
        <taxon>Funneliformis</taxon>
    </lineage>
</organism>
<dbReference type="OrthoDB" id="2445816at2759"/>